<dbReference type="InterPro" id="IPR002791">
    <property type="entry name" value="ARMT1-like_metal-bd"/>
</dbReference>
<sequence>MSLRKHIASPQEIRLGHDPRLDAWILHFLTENNLDHATSPDKNASPEQIRFMVDLDEDQFFPACTDSMLDFLLKQEIAPELRTEYTKHWESIFRLIRDQIADPYLRRKITALCRYKFRSALHSSIIIPSRLLKWMLTIYMSYSGLDDPLRDRKRRANARAYAFTQTALYRQITSACPKELIACTSMEQLREDLDLLELKRLVRLATICGIWEAKEFRLHKTVAEWSDVIPVWESKEIQPDAQAVVAEIDGPWPEFEELRNYLFQKRHDALKILYLPGESGALIFDILIVRSLIRQGHRVILALREGFDFMMPTIWDQDNDPVLAECLDGAYFLTDNQVSKNELLKRIRENQLLVISDGTRERLNLYRTSLTFARAWKESHLIMANGASNYRRLIAVNQGFTRDIVSFHRTDQKDVVFFCKPRSERIRHVTERELLLMAEKLIESMRTARAEGKTVIFYSAIIGSIPGQTKVAISILNTFVSYLRSRLEQCLIINPAEHFKPGMDGDDLMYMWEKVQRSGFIDVWRFQTVEDIERSFELLGQKMPAVWNGKDATYSTGCTKEMTIALDMQKKHSELQIIGPDPAKFFRRREYGVGKYFDISLERNWR</sequence>
<name>A0A1G6C1M3_9BACT</name>
<proteinExistence type="predicted"/>
<keyword evidence="3" id="KW-1185">Reference proteome</keyword>
<dbReference type="STRING" id="617002.SAMN05660653_01287"/>
<dbReference type="Gene3D" id="3.40.50.10880">
    <property type="entry name" value="Uncharacterised protein PF01937, DUF89, domain 3"/>
    <property type="match status" value="1"/>
</dbReference>
<dbReference type="OrthoDB" id="5409427at2"/>
<dbReference type="RefSeq" id="WP_092118858.1">
    <property type="nucleotide sequence ID" value="NZ_FMXO01000006.1"/>
</dbReference>
<dbReference type="Pfam" id="PF01937">
    <property type="entry name" value="ARMT1-like_dom"/>
    <property type="match status" value="1"/>
</dbReference>
<feature type="domain" description="Damage-control phosphatase ARMT1-like metal-binding" evidence="1">
    <location>
        <begin position="136"/>
        <end position="396"/>
    </location>
</feature>
<accession>A0A1G6C1M3</accession>
<evidence type="ECO:0000259" key="1">
    <source>
        <dbReference type="Pfam" id="PF01937"/>
    </source>
</evidence>
<organism evidence="2 3">
    <name type="scientific">Desulfonatronum thiosulfatophilum</name>
    <dbReference type="NCBI Taxonomy" id="617002"/>
    <lineage>
        <taxon>Bacteria</taxon>
        <taxon>Pseudomonadati</taxon>
        <taxon>Thermodesulfobacteriota</taxon>
        <taxon>Desulfovibrionia</taxon>
        <taxon>Desulfovibrionales</taxon>
        <taxon>Desulfonatronaceae</taxon>
        <taxon>Desulfonatronum</taxon>
    </lineage>
</organism>
<evidence type="ECO:0000313" key="3">
    <source>
        <dbReference type="Proteomes" id="UP000198771"/>
    </source>
</evidence>
<dbReference type="InterPro" id="IPR036075">
    <property type="entry name" value="ARMT-1-like_metal-bd_sf"/>
</dbReference>
<gene>
    <name evidence="2" type="ORF">SAMN05660653_01287</name>
</gene>
<evidence type="ECO:0000313" key="2">
    <source>
        <dbReference type="EMBL" id="SDB26762.1"/>
    </source>
</evidence>
<dbReference type="AlphaFoldDB" id="A0A1G6C1M3"/>
<reference evidence="2 3" key="1">
    <citation type="submission" date="2016-10" db="EMBL/GenBank/DDBJ databases">
        <authorList>
            <person name="de Groot N.N."/>
        </authorList>
    </citation>
    <scope>NUCLEOTIDE SEQUENCE [LARGE SCALE GENOMIC DNA]</scope>
    <source>
        <strain evidence="2 3">ASO4-2</strain>
    </source>
</reference>
<dbReference type="EMBL" id="FMXO01000006">
    <property type="protein sequence ID" value="SDB26762.1"/>
    <property type="molecule type" value="Genomic_DNA"/>
</dbReference>
<protein>
    <submittedName>
        <fullName evidence="2">Uncharacterized conserved protein, contains ATP-grasp and redox domains</fullName>
    </submittedName>
</protein>
<dbReference type="Proteomes" id="UP000198771">
    <property type="component" value="Unassembled WGS sequence"/>
</dbReference>
<dbReference type="SUPFAM" id="SSF111321">
    <property type="entry name" value="AF1104-like"/>
    <property type="match status" value="1"/>
</dbReference>